<gene>
    <name evidence="4" type="ordered locus">Rcas_1130</name>
</gene>
<keyword evidence="2 4" id="KW-0808">Transferase</keyword>
<protein>
    <submittedName>
        <fullName evidence="4">Methyltransferase small</fullName>
    </submittedName>
</protein>
<keyword evidence="1 4" id="KW-0489">Methyltransferase</keyword>
<dbReference type="eggNOG" id="COG2813">
    <property type="taxonomic scope" value="Bacteria"/>
</dbReference>
<sequence>MTTVATPVDVYYKKRISYTCRGQTFAFDVAHTLFSSYQVDEGTDLFLRTIAPQTPQTILDLGCGCGVIGIVLARWFPQARVILVDRDLLAVRYARHNAALNQTPNVEVIGSVGFEYVPDIPFDLIVSNIPAKIGDEAIEHEFILAPLDHLRPGGEYWFVVVSGLNRLIPMLGRRHQLRMKEVKKRAGHTVYHIHRKPA</sequence>
<dbReference type="HOGENOM" id="CLU_018398_7_2_0"/>
<dbReference type="InterPro" id="IPR029063">
    <property type="entry name" value="SAM-dependent_MTases_sf"/>
</dbReference>
<dbReference type="STRING" id="383372.Rcas_1130"/>
<evidence type="ECO:0000259" key="3">
    <source>
        <dbReference type="Pfam" id="PF05175"/>
    </source>
</evidence>
<dbReference type="AlphaFoldDB" id="A7NIC9"/>
<evidence type="ECO:0000256" key="1">
    <source>
        <dbReference type="ARBA" id="ARBA00022603"/>
    </source>
</evidence>
<evidence type="ECO:0000256" key="2">
    <source>
        <dbReference type="ARBA" id="ARBA00022679"/>
    </source>
</evidence>
<dbReference type="InterPro" id="IPR046977">
    <property type="entry name" value="RsmC/RlmG"/>
</dbReference>
<dbReference type="EMBL" id="CP000804">
    <property type="protein sequence ID" value="ABU57229.1"/>
    <property type="molecule type" value="Genomic_DNA"/>
</dbReference>
<dbReference type="Proteomes" id="UP000000263">
    <property type="component" value="Chromosome"/>
</dbReference>
<evidence type="ECO:0000313" key="5">
    <source>
        <dbReference type="Proteomes" id="UP000000263"/>
    </source>
</evidence>
<dbReference type="Pfam" id="PF05175">
    <property type="entry name" value="MTS"/>
    <property type="match status" value="1"/>
</dbReference>
<dbReference type="InterPro" id="IPR007848">
    <property type="entry name" value="Small_mtfrase_dom"/>
</dbReference>
<dbReference type="GO" id="GO:0008757">
    <property type="term" value="F:S-adenosylmethionine-dependent methyltransferase activity"/>
    <property type="evidence" value="ECO:0007669"/>
    <property type="project" value="InterPro"/>
</dbReference>
<dbReference type="PANTHER" id="PTHR47816">
    <property type="entry name" value="RIBOSOMAL RNA SMALL SUBUNIT METHYLTRANSFERASE C"/>
    <property type="match status" value="1"/>
</dbReference>
<evidence type="ECO:0000313" key="4">
    <source>
        <dbReference type="EMBL" id="ABU57229.1"/>
    </source>
</evidence>
<dbReference type="OrthoDB" id="9764961at2"/>
<dbReference type="RefSeq" id="WP_012119659.1">
    <property type="nucleotide sequence ID" value="NC_009767.1"/>
</dbReference>
<dbReference type="CDD" id="cd02440">
    <property type="entry name" value="AdoMet_MTases"/>
    <property type="match status" value="1"/>
</dbReference>
<dbReference type="SUPFAM" id="SSF53335">
    <property type="entry name" value="S-adenosyl-L-methionine-dependent methyltransferases"/>
    <property type="match status" value="1"/>
</dbReference>
<feature type="domain" description="Methyltransferase small" evidence="3">
    <location>
        <begin position="30"/>
        <end position="191"/>
    </location>
</feature>
<name>A7NIC9_ROSCS</name>
<dbReference type="KEGG" id="rca:Rcas_1130"/>
<dbReference type="PANTHER" id="PTHR47816:SF4">
    <property type="entry name" value="RIBOSOMAL RNA SMALL SUBUNIT METHYLTRANSFERASE C"/>
    <property type="match status" value="1"/>
</dbReference>
<dbReference type="GO" id="GO:0032259">
    <property type="term" value="P:methylation"/>
    <property type="evidence" value="ECO:0007669"/>
    <property type="project" value="UniProtKB-KW"/>
</dbReference>
<accession>A7NIC9</accession>
<organism evidence="4 5">
    <name type="scientific">Roseiflexus castenholzii (strain DSM 13941 / HLO8)</name>
    <dbReference type="NCBI Taxonomy" id="383372"/>
    <lineage>
        <taxon>Bacteria</taxon>
        <taxon>Bacillati</taxon>
        <taxon>Chloroflexota</taxon>
        <taxon>Chloroflexia</taxon>
        <taxon>Chloroflexales</taxon>
        <taxon>Roseiflexineae</taxon>
        <taxon>Roseiflexaceae</taxon>
        <taxon>Roseiflexus</taxon>
    </lineage>
</organism>
<proteinExistence type="predicted"/>
<reference evidence="4 5" key="1">
    <citation type="submission" date="2007-08" db="EMBL/GenBank/DDBJ databases">
        <title>Complete sequence of Roseiflexus castenholzii DSM 13941.</title>
        <authorList>
            <consortium name="US DOE Joint Genome Institute"/>
            <person name="Copeland A."/>
            <person name="Lucas S."/>
            <person name="Lapidus A."/>
            <person name="Barry K."/>
            <person name="Glavina del Rio T."/>
            <person name="Dalin E."/>
            <person name="Tice H."/>
            <person name="Pitluck S."/>
            <person name="Thompson L.S."/>
            <person name="Brettin T."/>
            <person name="Bruce D."/>
            <person name="Detter J.C."/>
            <person name="Han C."/>
            <person name="Tapia R."/>
            <person name="Schmutz J."/>
            <person name="Larimer F."/>
            <person name="Land M."/>
            <person name="Hauser L."/>
            <person name="Kyrpides N."/>
            <person name="Mikhailova N."/>
            <person name="Bryant D.A."/>
            <person name="Hanada S."/>
            <person name="Tsukatani Y."/>
            <person name="Richardson P."/>
        </authorList>
    </citation>
    <scope>NUCLEOTIDE SEQUENCE [LARGE SCALE GENOMIC DNA]</scope>
    <source>
        <strain evidence="5">DSM 13941 / HLO8</strain>
    </source>
</reference>
<dbReference type="Gene3D" id="3.40.50.150">
    <property type="entry name" value="Vaccinia Virus protein VP39"/>
    <property type="match status" value="1"/>
</dbReference>
<keyword evidence="5" id="KW-1185">Reference proteome</keyword>